<dbReference type="EMBL" id="CR936257">
    <property type="protein sequence ID" value="CAI50062.1"/>
    <property type="molecule type" value="Genomic_DNA"/>
</dbReference>
<evidence type="ECO:0000313" key="2">
    <source>
        <dbReference type="Proteomes" id="UP000002698"/>
    </source>
</evidence>
<dbReference type="GeneID" id="3701918"/>
<name>A0A1U7EXW4_NATPD</name>
<organism evidence="1 2">
    <name type="scientific">Natronomonas pharaonis (strain ATCC 35678 / DSM 2160 / CIP 103997 / JCM 8858 / NBRC 14720 / NCIMB 2260 / Gabara)</name>
    <name type="common">Halobacterium pharaonis</name>
    <dbReference type="NCBI Taxonomy" id="348780"/>
    <lineage>
        <taxon>Archaea</taxon>
        <taxon>Methanobacteriati</taxon>
        <taxon>Methanobacteriota</taxon>
        <taxon>Stenosarchaea group</taxon>
        <taxon>Halobacteria</taxon>
        <taxon>Halobacteriales</taxon>
        <taxon>Natronomonadaceae</taxon>
        <taxon>Natronomonas</taxon>
    </lineage>
</organism>
<reference evidence="1 2" key="1">
    <citation type="journal article" date="2005" name="Genome Res.">
        <title>Living with two extremes: conclusions from the genome sequence of Natronomonas pharaonis.</title>
        <authorList>
            <person name="Falb M."/>
            <person name="Pfeiffer F."/>
            <person name="Palm P."/>
            <person name="Rodewald K."/>
            <person name="Hickmann V."/>
            <person name="Tittor J."/>
            <person name="Oesterhelt D."/>
        </authorList>
    </citation>
    <scope>NUCLEOTIDE SEQUENCE [LARGE SCALE GENOMIC DNA]</scope>
    <source>
        <strain evidence="2">ATCC 35678 / DSM 2160 / CIP 103997 / JCM 8858 / NBRC 14720 / NCIMB 2260 / Gabara</strain>
    </source>
</reference>
<dbReference type="STRING" id="348780.NP_3942A"/>
<dbReference type="KEGG" id="nph:NP_3942A"/>
<proteinExistence type="predicted"/>
<dbReference type="Proteomes" id="UP000002698">
    <property type="component" value="Chromosome"/>
</dbReference>
<accession>A0A1U7EXW4</accession>
<sequence length="194" mass="22129">MTTPAAHFTDEEIQAVINHYDDPEHPDALTISDARELLATLQETLEDEWDEYTTAIREDTLSVARDTGSLVVFEDPERTRWTQLLDAVQLYNQVERTILRVIHHQAAKRLTDRDFDGTDPLVVRKPQSALAGQRLVEAVVNALWADGLTADEAWTYYAIDLRGYDADEWLERGGYEDRITVADTVERARDKLGE</sequence>
<dbReference type="OrthoDB" id="385385at2157"/>
<dbReference type="HOGENOM" id="CLU_1399780_0_0_2"/>
<dbReference type="EnsemblBacteria" id="CAI50062">
    <property type="protein sequence ID" value="CAI50062"/>
    <property type="gene ID" value="NP_3942A"/>
</dbReference>
<evidence type="ECO:0000313" key="1">
    <source>
        <dbReference type="EMBL" id="CAI50062.1"/>
    </source>
</evidence>
<keyword evidence="2" id="KW-1185">Reference proteome</keyword>
<gene>
    <name evidence="1" type="ordered locus">NP_3942A</name>
</gene>
<dbReference type="RefSeq" id="WP_011323679.1">
    <property type="nucleotide sequence ID" value="NC_007426.1"/>
</dbReference>
<dbReference type="AlphaFoldDB" id="A0A1U7EXW4"/>
<protein>
    <submittedName>
        <fullName evidence="1">Uncharacterized protein</fullName>
    </submittedName>
</protein>